<evidence type="ECO:0000313" key="2">
    <source>
        <dbReference type="EMBL" id="SFG41802.1"/>
    </source>
</evidence>
<accession>A0A1I2RMQ4</accession>
<keyword evidence="3" id="KW-1185">Reference proteome</keyword>
<keyword evidence="1" id="KW-0732">Signal</keyword>
<proteinExistence type="predicted"/>
<dbReference type="AlphaFoldDB" id="A0A1I2RMQ4"/>
<evidence type="ECO:0000256" key="1">
    <source>
        <dbReference type="SAM" id="SignalP"/>
    </source>
</evidence>
<name>A0A1I2RMQ4_9BACI</name>
<gene>
    <name evidence="2" type="ORF">SAMN05216353_14123</name>
</gene>
<dbReference type="PROSITE" id="PS51257">
    <property type="entry name" value="PROKAR_LIPOPROTEIN"/>
    <property type="match status" value="1"/>
</dbReference>
<feature type="signal peptide" evidence="1">
    <location>
        <begin position="1"/>
        <end position="20"/>
    </location>
</feature>
<evidence type="ECO:0000313" key="3">
    <source>
        <dbReference type="Proteomes" id="UP000198897"/>
    </source>
</evidence>
<organism evidence="2 3">
    <name type="scientific">Halobacillus alkaliphilus</name>
    <dbReference type="NCBI Taxonomy" id="396056"/>
    <lineage>
        <taxon>Bacteria</taxon>
        <taxon>Bacillati</taxon>
        <taxon>Bacillota</taxon>
        <taxon>Bacilli</taxon>
        <taxon>Bacillales</taxon>
        <taxon>Bacillaceae</taxon>
        <taxon>Halobacillus</taxon>
    </lineage>
</organism>
<feature type="chain" id="PRO_5011475707" evidence="1">
    <location>
        <begin position="21"/>
        <end position="119"/>
    </location>
</feature>
<dbReference type="EMBL" id="FOOG01000041">
    <property type="protein sequence ID" value="SFG41802.1"/>
    <property type="molecule type" value="Genomic_DNA"/>
</dbReference>
<dbReference type="OrthoDB" id="2969275at2"/>
<dbReference type="Proteomes" id="UP000198897">
    <property type="component" value="Unassembled WGS sequence"/>
</dbReference>
<reference evidence="3" key="1">
    <citation type="submission" date="2016-10" db="EMBL/GenBank/DDBJ databases">
        <authorList>
            <person name="Varghese N."/>
            <person name="Submissions S."/>
        </authorList>
    </citation>
    <scope>NUCLEOTIDE SEQUENCE [LARGE SCALE GENOMIC DNA]</scope>
    <source>
        <strain evidence="3">FP5</strain>
    </source>
</reference>
<sequence length="119" mass="13720">MKKMLSMLFVAFFMAGCADASGRAIEEFKPSKDNEWHIVVFYENDPPEEAYQSSLNGIKVFLARKNIAAKVSYQKIEDQKNYRKLLQVEPQQIVVFDYKGIRLKARSPEVLEGMVLQLN</sequence>
<protein>
    <submittedName>
        <fullName evidence="2">Uncharacterized protein</fullName>
    </submittedName>
</protein>